<protein>
    <submittedName>
        <fullName evidence="2">Uncharacterized protein</fullName>
    </submittedName>
</protein>
<evidence type="ECO:0000313" key="3">
    <source>
        <dbReference type="Proteomes" id="UP000019376"/>
    </source>
</evidence>
<dbReference type="AlphaFoldDB" id="S7ZH95"/>
<feature type="compositionally biased region" description="Low complexity" evidence="1">
    <location>
        <begin position="158"/>
        <end position="179"/>
    </location>
</feature>
<evidence type="ECO:0000313" key="2">
    <source>
        <dbReference type="EMBL" id="EPS28051.1"/>
    </source>
</evidence>
<dbReference type="Proteomes" id="UP000019376">
    <property type="component" value="Unassembled WGS sequence"/>
</dbReference>
<sequence length="406" mass="45953">MTNPPRLTRNSVPPSFPKEFDTLTSFLDDQMLTPKSKLDEFRRFFDLKTEWWNRFHKQLKSHVLLTSNWAEVQENETSRQNVAAEYLDQVGDELWGKENQEKYLIEEHVQSGQACVYPRDRKTMIKALAFLLQKDAKNRRESISHEISFPNLKVRARPAPSSSSSLSEPPPSEGDSPSSIKMNNSRASTPARLFKVPKVSGSPLTWRMTHGPNKLHHAEPDASARPIEDLESVDDPHPSAETSWTSSAVVTRAASPHEEGSHAQLCCQATTMDFGGTFLHDLSDTASHSLATYFLVQEDCSSNTPVCVPFCNFDDYRTTNEFLDEMEKRCCRAHEPSMLQLFEDVRQYSHAVVSLQWSGVSFVLRRETDDLQSLANRIGCAWRAKGAGELQTFEFVVKVTLKKDPA</sequence>
<gene>
    <name evidence="2" type="ORF">PDE_02997</name>
</gene>
<feature type="region of interest" description="Disordered" evidence="1">
    <location>
        <begin position="154"/>
        <end position="193"/>
    </location>
</feature>
<reference evidence="2 3" key="1">
    <citation type="journal article" date="2013" name="PLoS ONE">
        <title>Genomic and secretomic analyses reveal unique features of the lignocellulolytic enzyme system of Penicillium decumbens.</title>
        <authorList>
            <person name="Liu G."/>
            <person name="Zhang L."/>
            <person name="Wei X."/>
            <person name="Zou G."/>
            <person name="Qin Y."/>
            <person name="Ma L."/>
            <person name="Li J."/>
            <person name="Zheng H."/>
            <person name="Wang S."/>
            <person name="Wang C."/>
            <person name="Xun L."/>
            <person name="Zhao G.-P."/>
            <person name="Zhou Z."/>
            <person name="Qu Y."/>
        </authorList>
    </citation>
    <scope>NUCLEOTIDE SEQUENCE [LARGE SCALE GENOMIC DNA]</scope>
    <source>
        <strain evidence="3">114-2 / CGMCC 5302</strain>
    </source>
</reference>
<evidence type="ECO:0000256" key="1">
    <source>
        <dbReference type="SAM" id="MobiDB-lite"/>
    </source>
</evidence>
<dbReference type="EMBL" id="KB644410">
    <property type="protein sequence ID" value="EPS28051.1"/>
    <property type="molecule type" value="Genomic_DNA"/>
</dbReference>
<name>S7ZH95_PENO1</name>
<proteinExistence type="predicted"/>
<accession>S7ZH95</accession>
<dbReference type="STRING" id="933388.S7ZH95"/>
<dbReference type="OrthoDB" id="4363099at2759"/>
<organism evidence="2 3">
    <name type="scientific">Penicillium oxalicum (strain 114-2 / CGMCC 5302)</name>
    <name type="common">Penicillium decumbens</name>
    <dbReference type="NCBI Taxonomy" id="933388"/>
    <lineage>
        <taxon>Eukaryota</taxon>
        <taxon>Fungi</taxon>
        <taxon>Dikarya</taxon>
        <taxon>Ascomycota</taxon>
        <taxon>Pezizomycotina</taxon>
        <taxon>Eurotiomycetes</taxon>
        <taxon>Eurotiomycetidae</taxon>
        <taxon>Eurotiales</taxon>
        <taxon>Aspergillaceae</taxon>
        <taxon>Penicillium</taxon>
    </lineage>
</organism>
<dbReference type="HOGENOM" id="CLU_678104_0_0_1"/>
<keyword evidence="3" id="KW-1185">Reference proteome</keyword>